<evidence type="ECO:0000256" key="7">
    <source>
        <dbReference type="ARBA" id="ARBA00062192"/>
    </source>
</evidence>
<dbReference type="FunFam" id="2.60.120.920:FF:000048">
    <property type="entry name" value="SPRY domain-containing SOCS box protein 2"/>
    <property type="match status" value="1"/>
</dbReference>
<comment type="subunit">
    <text evidence="7">Component of the probable ECS(SPSB2) E3 ubiquitin-protein ligase complex which contains CUL5, RNF7/RBX2, Elongin BC complex and SPSB2. Interacts with CUL5, RNF7, ELOB and ELOC. Interacts with MET. Interacts (via B30.2/SPRY domain) with PAWR; this interaction occurs in association with the Elongin BC complex. Interacts with NOS2.</text>
</comment>
<comment type="caution">
    <text evidence="11">The sequence shown here is derived from an EMBL/GenBank/DDBJ whole genome shotgun (WGS) entry which is preliminary data.</text>
</comment>
<keyword evidence="4" id="KW-0963">Cytoplasm</keyword>
<dbReference type="Gene3D" id="2.60.120.920">
    <property type="match status" value="1"/>
</dbReference>
<dbReference type="Pfam" id="PF00622">
    <property type="entry name" value="SPRY"/>
    <property type="match status" value="1"/>
</dbReference>
<feature type="domain" description="B30.2/SPRY" evidence="9">
    <location>
        <begin position="13"/>
        <end position="209"/>
    </location>
</feature>
<dbReference type="PROSITE" id="PS50225">
    <property type="entry name" value="SOCS"/>
    <property type="match status" value="1"/>
</dbReference>
<dbReference type="PANTHER" id="PTHR12245:SF2">
    <property type="entry name" value="SPRY DOMAIN-CONTAINING SOCS BOX PROTEIN 2"/>
    <property type="match status" value="1"/>
</dbReference>
<dbReference type="EMBL" id="JANPWB010000011">
    <property type="protein sequence ID" value="KAJ1122421.1"/>
    <property type="molecule type" value="Genomic_DNA"/>
</dbReference>
<dbReference type="GO" id="GO:0043161">
    <property type="term" value="P:proteasome-mediated ubiquitin-dependent protein catabolic process"/>
    <property type="evidence" value="ECO:0007669"/>
    <property type="project" value="TreeGrafter"/>
</dbReference>
<evidence type="ECO:0000256" key="3">
    <source>
        <dbReference type="ARBA" id="ARBA00010910"/>
    </source>
</evidence>
<dbReference type="PANTHER" id="PTHR12245">
    <property type="entry name" value="SPRY DOMAIN CONTAINING SOCS BOX PROTEIN"/>
    <property type="match status" value="1"/>
</dbReference>
<dbReference type="SMART" id="SM00969">
    <property type="entry name" value="SOCS_box"/>
    <property type="match status" value="1"/>
</dbReference>
<dbReference type="SUPFAM" id="SSF49899">
    <property type="entry name" value="Concanavalin A-like lectins/glucanases"/>
    <property type="match status" value="1"/>
</dbReference>
<accession>A0AAV7P264</accession>
<dbReference type="InterPro" id="IPR050672">
    <property type="entry name" value="FBXO45-Fsn/SPSB_families"/>
</dbReference>
<dbReference type="Pfam" id="PF07525">
    <property type="entry name" value="SOCS_box"/>
    <property type="match status" value="1"/>
</dbReference>
<gene>
    <name evidence="11" type="ORF">NDU88_000908</name>
</gene>
<dbReference type="SMART" id="SM00449">
    <property type="entry name" value="SPRY"/>
    <property type="match status" value="1"/>
</dbReference>
<dbReference type="AlphaFoldDB" id="A0AAV7P264"/>
<dbReference type="SUPFAM" id="SSF158235">
    <property type="entry name" value="SOCS box-like"/>
    <property type="match status" value="1"/>
</dbReference>
<dbReference type="InterPro" id="IPR036036">
    <property type="entry name" value="SOCS_box-like_dom_sf"/>
</dbReference>
<dbReference type="GO" id="GO:0019005">
    <property type="term" value="C:SCF ubiquitin ligase complex"/>
    <property type="evidence" value="ECO:0007669"/>
    <property type="project" value="TreeGrafter"/>
</dbReference>
<dbReference type="Gene3D" id="1.10.750.20">
    <property type="entry name" value="SOCS box"/>
    <property type="match status" value="1"/>
</dbReference>
<organism evidence="11 12">
    <name type="scientific">Pleurodeles waltl</name>
    <name type="common">Iberian ribbed newt</name>
    <dbReference type="NCBI Taxonomy" id="8319"/>
    <lineage>
        <taxon>Eukaryota</taxon>
        <taxon>Metazoa</taxon>
        <taxon>Chordata</taxon>
        <taxon>Craniata</taxon>
        <taxon>Vertebrata</taxon>
        <taxon>Euteleostomi</taxon>
        <taxon>Amphibia</taxon>
        <taxon>Batrachia</taxon>
        <taxon>Caudata</taxon>
        <taxon>Salamandroidea</taxon>
        <taxon>Salamandridae</taxon>
        <taxon>Pleurodelinae</taxon>
        <taxon>Pleurodeles</taxon>
    </lineage>
</organism>
<dbReference type="FunFam" id="1.10.750.20:FF:000001">
    <property type="entry name" value="Ankyrin repeat and SOCS box containing 1"/>
    <property type="match status" value="1"/>
</dbReference>
<evidence type="ECO:0000256" key="1">
    <source>
        <dbReference type="ARBA" id="ARBA00004514"/>
    </source>
</evidence>
<reference evidence="11" key="1">
    <citation type="journal article" date="2022" name="bioRxiv">
        <title>Sequencing and chromosome-scale assembly of the giantPleurodeles waltlgenome.</title>
        <authorList>
            <person name="Brown T."/>
            <person name="Elewa A."/>
            <person name="Iarovenko S."/>
            <person name="Subramanian E."/>
            <person name="Araus A.J."/>
            <person name="Petzold A."/>
            <person name="Susuki M."/>
            <person name="Suzuki K.-i.T."/>
            <person name="Hayashi T."/>
            <person name="Toyoda A."/>
            <person name="Oliveira C."/>
            <person name="Osipova E."/>
            <person name="Leigh N.D."/>
            <person name="Simon A."/>
            <person name="Yun M.H."/>
        </authorList>
    </citation>
    <scope>NUCLEOTIDE SEQUENCE</scope>
    <source>
        <strain evidence="11">20211129_DDA</strain>
        <tissue evidence="11">Liver</tissue>
    </source>
</reference>
<keyword evidence="5" id="KW-0833">Ubl conjugation pathway</keyword>
<comment type="subcellular location">
    <subcellularLocation>
        <location evidence="1">Cytoplasm</location>
        <location evidence="1">Cytosol</location>
    </subcellularLocation>
</comment>
<dbReference type="InterPro" id="IPR013320">
    <property type="entry name" value="ConA-like_dom_sf"/>
</dbReference>
<dbReference type="Proteomes" id="UP001066276">
    <property type="component" value="Chromosome 7"/>
</dbReference>
<dbReference type="GO" id="GO:0035556">
    <property type="term" value="P:intracellular signal transduction"/>
    <property type="evidence" value="ECO:0007669"/>
    <property type="project" value="InterPro"/>
</dbReference>
<evidence type="ECO:0000313" key="11">
    <source>
        <dbReference type="EMBL" id="KAJ1122421.1"/>
    </source>
</evidence>
<evidence type="ECO:0000256" key="2">
    <source>
        <dbReference type="ARBA" id="ARBA00004906"/>
    </source>
</evidence>
<dbReference type="CDD" id="cd03716">
    <property type="entry name" value="SOCS_ASB_like"/>
    <property type="match status" value="1"/>
</dbReference>
<dbReference type="PROSITE" id="PS50188">
    <property type="entry name" value="B302_SPRY"/>
    <property type="match status" value="1"/>
</dbReference>
<comment type="pathway">
    <text evidence="2">Protein modification; protein ubiquitination.</text>
</comment>
<dbReference type="InterPro" id="IPR043136">
    <property type="entry name" value="B30.2/SPRY_sf"/>
</dbReference>
<evidence type="ECO:0000256" key="8">
    <source>
        <dbReference type="ARBA" id="ARBA00071685"/>
    </source>
</evidence>
<dbReference type="InterPro" id="IPR001870">
    <property type="entry name" value="B30.2/SPRY"/>
</dbReference>
<comment type="similarity">
    <text evidence="3">Belongs to the SPSB family.</text>
</comment>
<dbReference type="InterPro" id="IPR003877">
    <property type="entry name" value="SPRY_dom"/>
</dbReference>
<feature type="domain" description="SOCS box" evidence="10">
    <location>
        <begin position="199"/>
        <end position="251"/>
    </location>
</feature>
<evidence type="ECO:0000256" key="5">
    <source>
        <dbReference type="ARBA" id="ARBA00022786"/>
    </source>
</evidence>
<evidence type="ECO:0000259" key="10">
    <source>
        <dbReference type="PROSITE" id="PS50225"/>
    </source>
</evidence>
<dbReference type="GO" id="GO:0005829">
    <property type="term" value="C:cytosol"/>
    <property type="evidence" value="ECO:0007669"/>
    <property type="project" value="UniProtKB-SubCell"/>
</dbReference>
<sequence>MPPTPPIIDPNPPDELAELLSREPASLRDQLENGWNTQDCSANMVVKDEGLSIWRKPRAQFSDVVRGRRGYSHGLHAWEITWPAGQRGTHAMVGVATSCAPLQAEGYTSLLGDNAESWGWNLSRKELCHNANGKPGEPYPVARFCDGLVKLPDKVVVVLDMEDGRLGYMVNGEYLGTAFHGLKGKTLYPAVSAVWGHCEVSIRYIGYQKAEPRPLMQLCRKAIHRGLGNRGLHQVQSLPLPNPLKKYLEFR</sequence>
<proteinExistence type="inferred from homology"/>
<evidence type="ECO:0000256" key="4">
    <source>
        <dbReference type="ARBA" id="ARBA00022490"/>
    </source>
</evidence>
<evidence type="ECO:0000256" key="6">
    <source>
        <dbReference type="ARBA" id="ARBA00056402"/>
    </source>
</evidence>
<dbReference type="GO" id="GO:0016567">
    <property type="term" value="P:protein ubiquitination"/>
    <property type="evidence" value="ECO:0007669"/>
    <property type="project" value="UniProtKB-ARBA"/>
</dbReference>
<comment type="function">
    <text evidence="6">Substrate recognition component of a SCF-like ECS (Elongin BC-CUL2/5-SOCS-box protein) E3 ubiquitin-protein ligase complex which mediates the ubiquitination and subsequent proteasomal degradation of target proteins. Negatively regulates nitric oxide (NO) production and limits cellular toxicity in activated macrophages by mediating the ubiquitination and proteasomal degradation of NOS2. Acts as a bridge which links NOS2 with the ECS E3 ubiquitin ligase complex components ELOC and CUL5.</text>
</comment>
<keyword evidence="12" id="KW-1185">Reference proteome</keyword>
<evidence type="ECO:0000259" key="9">
    <source>
        <dbReference type="PROSITE" id="PS50188"/>
    </source>
</evidence>
<protein>
    <recommendedName>
        <fullName evidence="8">SPRY domain-containing SOCS box protein 2</fullName>
    </recommendedName>
</protein>
<dbReference type="InterPro" id="IPR001496">
    <property type="entry name" value="SOCS_box"/>
</dbReference>
<name>A0AAV7P264_PLEWA</name>
<evidence type="ECO:0000313" key="12">
    <source>
        <dbReference type="Proteomes" id="UP001066276"/>
    </source>
</evidence>